<organism evidence="1 2">
    <name type="scientific">Streptomyces oryzae</name>
    <dbReference type="NCBI Taxonomy" id="1434886"/>
    <lineage>
        <taxon>Bacteria</taxon>
        <taxon>Bacillati</taxon>
        <taxon>Actinomycetota</taxon>
        <taxon>Actinomycetes</taxon>
        <taxon>Kitasatosporales</taxon>
        <taxon>Streptomycetaceae</taxon>
        <taxon>Streptomyces</taxon>
    </lineage>
</organism>
<proteinExistence type="predicted"/>
<accession>A0ABS3XEE0</accession>
<evidence type="ECO:0000313" key="1">
    <source>
        <dbReference type="EMBL" id="MBO8193744.1"/>
    </source>
</evidence>
<dbReference type="SUPFAM" id="SSF109854">
    <property type="entry name" value="DinB/YfiT-like putative metalloenzymes"/>
    <property type="match status" value="1"/>
</dbReference>
<protein>
    <submittedName>
        <fullName evidence="1">DUF664 domain-containing protein</fullName>
    </submittedName>
</protein>
<name>A0ABS3XEE0_9ACTN</name>
<dbReference type="Gene3D" id="1.20.120.450">
    <property type="entry name" value="dinb family like domain"/>
    <property type="match status" value="1"/>
</dbReference>
<keyword evidence="2" id="KW-1185">Reference proteome</keyword>
<sequence>MSIPTLPEGEPAPTLADPHELLEGYLDYYRSTLLRKAAALPEEELRATRLPSGWTPLELIRHLQYVEQRWLNWGFAAEQVPDPWGDSSTEDAADRWQVPANMTTRQVLDAYVAQCDRSRRVTSAAKLDQRALTGGRFPAGEETPTLAWILFHLLQEYARHVGQLDVVVELAGGGTGE</sequence>
<dbReference type="EMBL" id="JADKMA010000093">
    <property type="protein sequence ID" value="MBO8193744.1"/>
    <property type="molecule type" value="Genomic_DNA"/>
</dbReference>
<gene>
    <name evidence="1" type="ORF">ITI46_19065</name>
</gene>
<dbReference type="RefSeq" id="WP_209240858.1">
    <property type="nucleotide sequence ID" value="NZ_JADKMA010000093.1"/>
</dbReference>
<dbReference type="Proteomes" id="UP001519064">
    <property type="component" value="Unassembled WGS sequence"/>
</dbReference>
<comment type="caution">
    <text evidence="1">The sequence shown here is derived from an EMBL/GenBank/DDBJ whole genome shotgun (WGS) entry which is preliminary data.</text>
</comment>
<reference evidence="1 2" key="1">
    <citation type="submission" date="2020-11" db="EMBL/GenBank/DDBJ databases">
        <title>Streptomyces spirodelae sp. nov., isolated from duckweed.</title>
        <authorList>
            <person name="Saimee Y."/>
            <person name="Duangmal K."/>
        </authorList>
    </citation>
    <scope>NUCLEOTIDE SEQUENCE [LARGE SCALE GENOMIC DNA]</scope>
    <source>
        <strain evidence="1 2">S16-07</strain>
    </source>
</reference>
<evidence type="ECO:0000313" key="2">
    <source>
        <dbReference type="Proteomes" id="UP001519064"/>
    </source>
</evidence>
<dbReference type="Pfam" id="PF04978">
    <property type="entry name" value="MST"/>
    <property type="match status" value="1"/>
</dbReference>
<dbReference type="InterPro" id="IPR034660">
    <property type="entry name" value="DinB/YfiT-like"/>
</dbReference>
<dbReference type="InterPro" id="IPR007061">
    <property type="entry name" value="MST-like"/>
</dbReference>